<comment type="caution">
    <text evidence="1">The sequence shown here is derived from an EMBL/GenBank/DDBJ whole genome shotgun (WGS) entry which is preliminary data.</text>
</comment>
<proteinExistence type="predicted"/>
<keyword evidence="2" id="KW-1185">Reference proteome</keyword>
<dbReference type="EMBL" id="JAVLVU010000001">
    <property type="protein sequence ID" value="MDT3401158.1"/>
    <property type="molecule type" value="Genomic_DNA"/>
</dbReference>
<gene>
    <name evidence="1" type="ORF">QE417_000230</name>
</gene>
<organism evidence="1 2">
    <name type="scientific">Mucilaginibacter terrae</name>
    <dbReference type="NCBI Taxonomy" id="1955052"/>
    <lineage>
        <taxon>Bacteria</taxon>
        <taxon>Pseudomonadati</taxon>
        <taxon>Bacteroidota</taxon>
        <taxon>Sphingobacteriia</taxon>
        <taxon>Sphingobacteriales</taxon>
        <taxon>Sphingobacteriaceae</taxon>
        <taxon>Mucilaginibacter</taxon>
    </lineage>
</organism>
<evidence type="ECO:0000313" key="2">
    <source>
        <dbReference type="Proteomes" id="UP001258315"/>
    </source>
</evidence>
<dbReference type="Proteomes" id="UP001258315">
    <property type="component" value="Unassembled WGS sequence"/>
</dbReference>
<accession>A0ABU3GMZ8</accession>
<evidence type="ECO:0000313" key="1">
    <source>
        <dbReference type="EMBL" id="MDT3401158.1"/>
    </source>
</evidence>
<sequence>MKNFIDLLSSVSLSSADSDVHNAYDENQSKPQ</sequence>
<reference evidence="2" key="1">
    <citation type="submission" date="2023-07" db="EMBL/GenBank/DDBJ databases">
        <title>Functional and genomic diversity of the sorghum phyllosphere microbiome.</title>
        <authorList>
            <person name="Shade A."/>
        </authorList>
    </citation>
    <scope>NUCLEOTIDE SEQUENCE [LARGE SCALE GENOMIC DNA]</scope>
    <source>
        <strain evidence="2">SORGH_AS_0422</strain>
    </source>
</reference>
<protein>
    <submittedName>
        <fullName evidence="1">Uncharacterized protein</fullName>
    </submittedName>
</protein>
<name>A0ABU3GMZ8_9SPHI</name>